<dbReference type="PhylomeDB" id="Q55F40"/>
<dbReference type="InParanoid" id="Q55F40"/>
<dbReference type="InterPro" id="IPR008615">
    <property type="entry name" value="FNIP"/>
</dbReference>
<dbReference type="FunCoup" id="Q55F40">
    <property type="interactions" value="141"/>
</dbReference>
<dbReference type="RefSeq" id="XP_646830.1">
    <property type="nucleotide sequence ID" value="XM_641738.1"/>
</dbReference>
<evidence type="ECO:0000313" key="5">
    <source>
        <dbReference type="Proteomes" id="UP000002195"/>
    </source>
</evidence>
<comment type="caution">
    <text evidence="4">The sequence shown here is derived from an EMBL/GenBank/DDBJ whole genome shotgun (WGS) entry which is preliminary data.</text>
</comment>
<keyword evidence="5" id="KW-1185">Reference proteome</keyword>
<feature type="coiled-coil region" evidence="2">
    <location>
        <begin position="74"/>
        <end position="106"/>
    </location>
</feature>
<keyword evidence="2" id="KW-0175">Coiled coil</keyword>
<dbReference type="PaxDb" id="44689-DDB0216609"/>
<dbReference type="Proteomes" id="UP000002195">
    <property type="component" value="Unassembled WGS sequence"/>
</dbReference>
<dbReference type="PANTHER" id="PTHR32134">
    <property type="entry name" value="FNIP REPEAT-CONTAINING PROTEIN"/>
    <property type="match status" value="1"/>
</dbReference>
<accession>Q55F40</accession>
<dbReference type="VEuPathDB" id="AmoebaDB:DDB_G0269042"/>
<evidence type="ECO:0008006" key="6">
    <source>
        <dbReference type="Google" id="ProtNLM"/>
    </source>
</evidence>
<dbReference type="EMBL" id="AAFI02000004">
    <property type="protein sequence ID" value="EAL73110.1"/>
    <property type="molecule type" value="Genomic_DNA"/>
</dbReference>
<evidence type="ECO:0000256" key="2">
    <source>
        <dbReference type="SAM" id="Coils"/>
    </source>
</evidence>
<protein>
    <recommendedName>
        <fullName evidence="6">FNIP repeat-containing protein</fullName>
    </recommendedName>
</protein>
<dbReference type="InterPro" id="IPR051251">
    <property type="entry name" value="STK_FNIP-Repeat"/>
</dbReference>
<proteinExistence type="predicted"/>
<dbReference type="Pfam" id="PF05725">
    <property type="entry name" value="FNIP"/>
    <property type="match status" value="5"/>
</dbReference>
<feature type="region of interest" description="Disordered" evidence="3">
    <location>
        <begin position="171"/>
        <end position="196"/>
    </location>
</feature>
<gene>
    <name evidence="4" type="ORF">DDB_G0269042</name>
</gene>
<dbReference type="eggNOG" id="ENOG502SFQ3">
    <property type="taxonomic scope" value="Eukaryota"/>
</dbReference>
<reference evidence="4 5" key="1">
    <citation type="journal article" date="2005" name="Nature">
        <title>The genome of the social amoeba Dictyostelium discoideum.</title>
        <authorList>
            <consortium name="The Dictyostelium discoideum Sequencing Consortium"/>
            <person name="Eichinger L."/>
            <person name="Pachebat J.A."/>
            <person name="Glockner G."/>
            <person name="Rajandream M.A."/>
            <person name="Sucgang R."/>
            <person name="Berriman M."/>
            <person name="Song J."/>
            <person name="Olsen R."/>
            <person name="Szafranski K."/>
            <person name="Xu Q."/>
            <person name="Tunggal B."/>
            <person name="Kummerfeld S."/>
            <person name="Madera M."/>
            <person name="Konfortov B.A."/>
            <person name="Rivero F."/>
            <person name="Bankier A.T."/>
            <person name="Lehmann R."/>
            <person name="Hamlin N."/>
            <person name="Davies R."/>
            <person name="Gaudet P."/>
            <person name="Fey P."/>
            <person name="Pilcher K."/>
            <person name="Chen G."/>
            <person name="Saunders D."/>
            <person name="Sodergren E."/>
            <person name="Davis P."/>
            <person name="Kerhornou A."/>
            <person name="Nie X."/>
            <person name="Hall N."/>
            <person name="Anjard C."/>
            <person name="Hemphill L."/>
            <person name="Bason N."/>
            <person name="Farbrother P."/>
            <person name="Desany B."/>
            <person name="Just E."/>
            <person name="Morio T."/>
            <person name="Rost R."/>
            <person name="Churcher C."/>
            <person name="Cooper J."/>
            <person name="Haydock S."/>
            <person name="van Driessche N."/>
            <person name="Cronin A."/>
            <person name="Goodhead I."/>
            <person name="Muzny D."/>
            <person name="Mourier T."/>
            <person name="Pain A."/>
            <person name="Lu M."/>
            <person name="Harper D."/>
            <person name="Lindsay R."/>
            <person name="Hauser H."/>
            <person name="James K."/>
            <person name="Quiles M."/>
            <person name="Madan Babu M."/>
            <person name="Saito T."/>
            <person name="Buchrieser C."/>
            <person name="Wardroper A."/>
            <person name="Felder M."/>
            <person name="Thangavelu M."/>
            <person name="Johnson D."/>
            <person name="Knights A."/>
            <person name="Loulseged H."/>
            <person name="Mungall K."/>
            <person name="Oliver K."/>
            <person name="Price C."/>
            <person name="Quail M.A."/>
            <person name="Urushihara H."/>
            <person name="Hernandez J."/>
            <person name="Rabbinowitsch E."/>
            <person name="Steffen D."/>
            <person name="Sanders M."/>
            <person name="Ma J."/>
            <person name="Kohara Y."/>
            <person name="Sharp S."/>
            <person name="Simmonds M."/>
            <person name="Spiegler S."/>
            <person name="Tivey A."/>
            <person name="Sugano S."/>
            <person name="White B."/>
            <person name="Walker D."/>
            <person name="Woodward J."/>
            <person name="Winckler T."/>
            <person name="Tanaka Y."/>
            <person name="Shaulsky G."/>
            <person name="Schleicher M."/>
            <person name="Weinstock G."/>
            <person name="Rosenthal A."/>
            <person name="Cox E.C."/>
            <person name="Chisholm R.L."/>
            <person name="Gibbs R."/>
            <person name="Loomis W.F."/>
            <person name="Platzer M."/>
            <person name="Kay R.R."/>
            <person name="Williams J."/>
            <person name="Dear P.H."/>
            <person name="Noegel A.A."/>
            <person name="Barrell B."/>
            <person name="Kuspa A."/>
        </authorList>
    </citation>
    <scope>NUCLEOTIDE SEQUENCE [LARGE SCALE GENOMIC DNA]</scope>
    <source>
        <strain evidence="4 5">AX4</strain>
    </source>
</reference>
<dbReference type="HOGENOM" id="CLU_029080_0_0_1"/>
<keyword evidence="1" id="KW-0677">Repeat</keyword>
<evidence type="ECO:0000256" key="1">
    <source>
        <dbReference type="ARBA" id="ARBA00022737"/>
    </source>
</evidence>
<dbReference type="AlphaFoldDB" id="Q55F40"/>
<dbReference type="GeneID" id="8616513"/>
<dbReference type="KEGG" id="ddi:DDB_G0269042"/>
<feature type="compositionally biased region" description="Acidic residues" evidence="3">
    <location>
        <begin position="184"/>
        <end position="194"/>
    </location>
</feature>
<evidence type="ECO:0000313" key="4">
    <source>
        <dbReference type="EMBL" id="EAL73110.1"/>
    </source>
</evidence>
<organism evidence="4 5">
    <name type="scientific">Dictyostelium discoideum</name>
    <name type="common">Social amoeba</name>
    <dbReference type="NCBI Taxonomy" id="44689"/>
    <lineage>
        <taxon>Eukaryota</taxon>
        <taxon>Amoebozoa</taxon>
        <taxon>Evosea</taxon>
        <taxon>Eumycetozoa</taxon>
        <taxon>Dictyostelia</taxon>
        <taxon>Dictyosteliales</taxon>
        <taxon>Dictyosteliaceae</taxon>
        <taxon>Dictyostelium</taxon>
    </lineage>
</organism>
<dbReference type="PANTHER" id="PTHR32134:SF180">
    <property type="entry name" value="FNIP REPEAT-CONTAINING PROTEIN"/>
    <property type="match status" value="1"/>
</dbReference>
<dbReference type="SMR" id="Q55F40"/>
<name>Q55F40_DICDI</name>
<sequence length="584" mass="68030">MHLNFVTQRIINKEVLYGLDKKLFQKLNNYIETIKEDYYEKLLHHQTNKLKLIDNHKINFNNENNIENKLNLSISLIIENNKKNREEIEEEEKEEEEKNYNNYTNNIEINYNYSLFQKVWGNIVIRNEILFHLRLYNSHWGKEICLSLKEVFQYKYKNYLDNLQLKERKFEKKKNHQKEPNKDNDDDDEEDDEPLEKFPQSNIRSLYLNEEYDLFYKKMIPPSVTSGISKGMFGDNITSLSFSGPFFNEELSCVWIPKYLKLLKLDIGFQKDIKKGQLPNTLVSLLLHPDYKGVIMLDSIPESVTTLAYNFNSHSNRDSLSCKKIPFSTTTLVLDDDFNQPIRVGDIPQNITNLSFGKSFSSSIGPNSLPKSTRILSLGKFKDSVDHNILQENLISIDFGEYFNRPLFSNMFSFSKSITTIIFGKSFTQQIAPGVFNHLNHLKTLKFGDHFNSRILKNELPESLTLLDLGGYNIPLDIGMFPTSLISLTFHWFNKPIEIGVFPSSIESLNLGWNFNQIIKPGILPKNLKYLDIYNSSFRQDLSIDGILPQSFKNLTISIDNLSLFQSFDSKFSSKYVKLFKTNN</sequence>
<dbReference type="SUPFAM" id="SSF52058">
    <property type="entry name" value="L domain-like"/>
    <property type="match status" value="1"/>
</dbReference>
<evidence type="ECO:0000256" key="3">
    <source>
        <dbReference type="SAM" id="MobiDB-lite"/>
    </source>
</evidence>